<evidence type="ECO:0000256" key="4">
    <source>
        <dbReference type="ARBA" id="ARBA00019905"/>
    </source>
</evidence>
<evidence type="ECO:0000256" key="3">
    <source>
        <dbReference type="ARBA" id="ARBA00012757"/>
    </source>
</evidence>
<dbReference type="PROSITE" id="PS00928">
    <property type="entry name" value="TREHALASE_2"/>
    <property type="match status" value="1"/>
</dbReference>
<name>A0A1J1J8M2_9DIPT</name>
<dbReference type="Gene3D" id="1.50.10.10">
    <property type="match status" value="1"/>
</dbReference>
<gene>
    <name evidence="10" type="primary">putative Trehalase</name>
    <name evidence="10" type="ORF">CLUMA_CG020990</name>
</gene>
<keyword evidence="5 7" id="KW-0378">Hydrolase</keyword>
<dbReference type="Pfam" id="PF01204">
    <property type="entry name" value="Trehalase"/>
    <property type="match status" value="1"/>
</dbReference>
<feature type="chain" id="PRO_5013244216" description="Trehalase" evidence="9">
    <location>
        <begin position="19"/>
        <end position="570"/>
    </location>
</feature>
<sequence>MLMLFSLLLITSSAFINGLTNEIDELPKPCPSEIYCHGRLLETVQMARIFNDSKTFVDMKLKESPSLTLKKFDEFMAKFIDRVPDQNEIQLWVKENFEPAGSEFEDWVPEDYSKSPEILNKINDKSLRSFAEDLNKIWLDLGRKMKKEVADNQALYSIIYVQNPVIVPGGRFREFYYWDSYWIIRGLLLSEMVNTAQGMIRNFLSIIERFGFIPNGGRIYYSMRSQPPLLAPMIKTYFDHTKDYQLAIASVDILAREFEYWMQNHTVLVKGHRMAKYGDKSSGPRPESFREDIETGKDFPNDTEREAHYSELKAAAESGMDFSSRWFIDKNGTNNGDLRDLKTRSIIPVELNAILFWNAKIISEFYGYANLSDKQEEYYQMSEKFYKAVEEVLWNEEAGVWLDYDLINEKSRNYFVATNLSPLWMRCYNPSKRQYISDRVVNYINENNLDSFPGGVPTTMNNSGEQWDKPNVWAPFQHMLIVGLDNLEDDRTKKIAQEWAQRWVLSNYIAYKDTGAMYEKYLANELGGHGGGGEYEVQKGFGWTNGVLFDLFDRYGAVLSSSGVNLDQNF</sequence>
<organism evidence="10 11">
    <name type="scientific">Clunio marinus</name>
    <dbReference type="NCBI Taxonomy" id="568069"/>
    <lineage>
        <taxon>Eukaryota</taxon>
        <taxon>Metazoa</taxon>
        <taxon>Ecdysozoa</taxon>
        <taxon>Arthropoda</taxon>
        <taxon>Hexapoda</taxon>
        <taxon>Insecta</taxon>
        <taxon>Pterygota</taxon>
        <taxon>Neoptera</taxon>
        <taxon>Endopterygota</taxon>
        <taxon>Diptera</taxon>
        <taxon>Nematocera</taxon>
        <taxon>Chironomoidea</taxon>
        <taxon>Chironomidae</taxon>
        <taxon>Clunio</taxon>
    </lineage>
</organism>
<evidence type="ECO:0000256" key="2">
    <source>
        <dbReference type="ARBA" id="ARBA00005615"/>
    </source>
</evidence>
<dbReference type="PROSITE" id="PS00927">
    <property type="entry name" value="TREHALASE_1"/>
    <property type="match status" value="1"/>
</dbReference>
<accession>A0A1J1J8M2</accession>
<dbReference type="PANTHER" id="PTHR23403:SF1">
    <property type="entry name" value="TREHALASE"/>
    <property type="match status" value="1"/>
</dbReference>
<dbReference type="PANTHER" id="PTHR23403">
    <property type="entry name" value="TREHALASE"/>
    <property type="match status" value="1"/>
</dbReference>
<feature type="signal peptide" evidence="9">
    <location>
        <begin position="1"/>
        <end position="18"/>
    </location>
</feature>
<protein>
    <recommendedName>
        <fullName evidence="4 7">Trehalase</fullName>
        <ecNumber evidence="3 7">3.2.1.28</ecNumber>
    </recommendedName>
    <alternativeName>
        <fullName evidence="7">Alpha-trehalose glucohydrolase</fullName>
    </alternativeName>
</protein>
<proteinExistence type="inferred from homology"/>
<evidence type="ECO:0000313" key="11">
    <source>
        <dbReference type="Proteomes" id="UP000183832"/>
    </source>
</evidence>
<dbReference type="InterPro" id="IPR018232">
    <property type="entry name" value="Glyco_hydro_37_CS"/>
</dbReference>
<dbReference type="SUPFAM" id="SSF48208">
    <property type="entry name" value="Six-hairpin glycosidases"/>
    <property type="match status" value="1"/>
</dbReference>
<dbReference type="EMBL" id="CVRI01000074">
    <property type="protein sequence ID" value="CRL08140.1"/>
    <property type="molecule type" value="Genomic_DNA"/>
</dbReference>
<keyword evidence="9" id="KW-0732">Signal</keyword>
<reference evidence="10 11" key="1">
    <citation type="submission" date="2015-04" db="EMBL/GenBank/DDBJ databases">
        <authorList>
            <person name="Syromyatnikov M.Y."/>
            <person name="Popov V.N."/>
        </authorList>
    </citation>
    <scope>NUCLEOTIDE SEQUENCE [LARGE SCALE GENOMIC DNA]</scope>
</reference>
<evidence type="ECO:0000256" key="7">
    <source>
        <dbReference type="RuleBase" id="RU361180"/>
    </source>
</evidence>
<dbReference type="GO" id="GO:0005993">
    <property type="term" value="P:trehalose catabolic process"/>
    <property type="evidence" value="ECO:0007669"/>
    <property type="project" value="TreeGrafter"/>
</dbReference>
<dbReference type="EC" id="3.2.1.28" evidence="3 7"/>
<evidence type="ECO:0000256" key="6">
    <source>
        <dbReference type="ARBA" id="ARBA00023295"/>
    </source>
</evidence>
<keyword evidence="6 7" id="KW-0326">Glycosidase</keyword>
<dbReference type="InterPro" id="IPR008928">
    <property type="entry name" value="6-hairpin_glycosidase_sf"/>
</dbReference>
<dbReference type="AlphaFoldDB" id="A0A1J1J8M2"/>
<keyword evidence="11" id="KW-1185">Reference proteome</keyword>
<feature type="compositionally biased region" description="Basic and acidic residues" evidence="8">
    <location>
        <begin position="287"/>
        <end position="302"/>
    </location>
</feature>
<dbReference type="InterPro" id="IPR012341">
    <property type="entry name" value="6hp_glycosidase-like_sf"/>
</dbReference>
<evidence type="ECO:0000313" key="10">
    <source>
        <dbReference type="EMBL" id="CRL08140.1"/>
    </source>
</evidence>
<dbReference type="PRINTS" id="PR00744">
    <property type="entry name" value="GLHYDRLASE37"/>
</dbReference>
<evidence type="ECO:0000256" key="5">
    <source>
        <dbReference type="ARBA" id="ARBA00022801"/>
    </source>
</evidence>
<dbReference type="STRING" id="568069.A0A1J1J8M2"/>
<evidence type="ECO:0000256" key="9">
    <source>
        <dbReference type="SAM" id="SignalP"/>
    </source>
</evidence>
<dbReference type="Proteomes" id="UP000183832">
    <property type="component" value="Unassembled WGS sequence"/>
</dbReference>
<dbReference type="InterPro" id="IPR001661">
    <property type="entry name" value="Glyco_hydro_37"/>
</dbReference>
<evidence type="ECO:0000256" key="1">
    <source>
        <dbReference type="ARBA" id="ARBA00001576"/>
    </source>
</evidence>
<feature type="region of interest" description="Disordered" evidence="8">
    <location>
        <begin position="278"/>
        <end position="302"/>
    </location>
</feature>
<dbReference type="GO" id="GO:0004555">
    <property type="term" value="F:alpha,alpha-trehalase activity"/>
    <property type="evidence" value="ECO:0007669"/>
    <property type="project" value="UniProtKB-EC"/>
</dbReference>
<dbReference type="OrthoDB" id="3542292at2759"/>
<evidence type="ECO:0000256" key="8">
    <source>
        <dbReference type="SAM" id="MobiDB-lite"/>
    </source>
</evidence>
<comment type="catalytic activity">
    <reaction evidence="1 7">
        <text>alpha,alpha-trehalose + H2O = alpha-D-glucose + beta-D-glucose</text>
        <dbReference type="Rhea" id="RHEA:32675"/>
        <dbReference type="ChEBI" id="CHEBI:15377"/>
        <dbReference type="ChEBI" id="CHEBI:15903"/>
        <dbReference type="ChEBI" id="CHEBI:16551"/>
        <dbReference type="ChEBI" id="CHEBI:17925"/>
        <dbReference type="EC" id="3.2.1.28"/>
    </reaction>
</comment>
<comment type="similarity">
    <text evidence="2 7">Belongs to the glycosyl hydrolase 37 family.</text>
</comment>